<evidence type="ECO:0000313" key="2">
    <source>
        <dbReference type="EMBL" id="RLW08364.1"/>
    </source>
</evidence>
<proteinExistence type="predicted"/>
<sequence length="134" mass="14557">MRRGSAGGTHGERDLSPPPLSLSYFEGCGVMRPSGAAPCPTRPLREGGGWPPGSAGAVTPALAARRRRERRTNGRLAFLGRKRDRITFPLQIEIFWDTFCPLRSPKKIKGILCTAPKVNDFSKILAGEVLLLSS</sequence>
<protein>
    <submittedName>
        <fullName evidence="2">Uncharacterized protein</fullName>
    </submittedName>
</protein>
<keyword evidence="3" id="KW-1185">Reference proteome</keyword>
<evidence type="ECO:0000256" key="1">
    <source>
        <dbReference type="SAM" id="MobiDB-lite"/>
    </source>
</evidence>
<dbReference type="EMBL" id="QUSF01000006">
    <property type="protein sequence ID" value="RLW08364.1"/>
    <property type="molecule type" value="Genomic_DNA"/>
</dbReference>
<name>A0A3L8SU33_CHLGU</name>
<gene>
    <name evidence="2" type="ORF">DV515_00003216</name>
</gene>
<evidence type="ECO:0000313" key="3">
    <source>
        <dbReference type="Proteomes" id="UP000276834"/>
    </source>
</evidence>
<comment type="caution">
    <text evidence="2">The sequence shown here is derived from an EMBL/GenBank/DDBJ whole genome shotgun (WGS) entry which is preliminary data.</text>
</comment>
<reference evidence="2 3" key="1">
    <citation type="journal article" date="2018" name="Proc. R. Soc. B">
        <title>A non-coding region near Follistatin controls head colour polymorphism in the Gouldian finch.</title>
        <authorList>
            <person name="Toomey M.B."/>
            <person name="Marques C.I."/>
            <person name="Andrade P."/>
            <person name="Araujo P.M."/>
            <person name="Sabatino S."/>
            <person name="Gazda M.A."/>
            <person name="Afonso S."/>
            <person name="Lopes R.J."/>
            <person name="Corbo J.C."/>
            <person name="Carneiro M."/>
        </authorList>
    </citation>
    <scope>NUCLEOTIDE SEQUENCE [LARGE SCALE GENOMIC DNA]</scope>
    <source>
        <strain evidence="2">Red01</strain>
        <tissue evidence="2">Muscle</tissue>
    </source>
</reference>
<accession>A0A3L8SU33</accession>
<dbReference type="Proteomes" id="UP000276834">
    <property type="component" value="Unassembled WGS sequence"/>
</dbReference>
<feature type="region of interest" description="Disordered" evidence="1">
    <location>
        <begin position="39"/>
        <end position="66"/>
    </location>
</feature>
<organism evidence="2 3">
    <name type="scientific">Chloebia gouldiae</name>
    <name type="common">Gouldian finch</name>
    <name type="synonym">Erythrura gouldiae</name>
    <dbReference type="NCBI Taxonomy" id="44316"/>
    <lineage>
        <taxon>Eukaryota</taxon>
        <taxon>Metazoa</taxon>
        <taxon>Chordata</taxon>
        <taxon>Craniata</taxon>
        <taxon>Vertebrata</taxon>
        <taxon>Euteleostomi</taxon>
        <taxon>Archelosauria</taxon>
        <taxon>Archosauria</taxon>
        <taxon>Dinosauria</taxon>
        <taxon>Saurischia</taxon>
        <taxon>Theropoda</taxon>
        <taxon>Coelurosauria</taxon>
        <taxon>Aves</taxon>
        <taxon>Neognathae</taxon>
        <taxon>Neoaves</taxon>
        <taxon>Telluraves</taxon>
        <taxon>Australaves</taxon>
        <taxon>Passeriformes</taxon>
        <taxon>Passeroidea</taxon>
        <taxon>Passeridae</taxon>
        <taxon>Chloebia</taxon>
    </lineage>
</organism>
<dbReference type="AlphaFoldDB" id="A0A3L8SU33"/>